<accession>A0AAN8F5U4</accession>
<dbReference type="EMBL" id="WIXE01015176">
    <property type="protein sequence ID" value="KAK5973676.1"/>
    <property type="molecule type" value="Genomic_DNA"/>
</dbReference>
<evidence type="ECO:0000313" key="1">
    <source>
        <dbReference type="EMBL" id="KAK5973676.1"/>
    </source>
</evidence>
<name>A0AAN8F5U4_TRICO</name>
<proteinExistence type="predicted"/>
<reference evidence="1 2" key="1">
    <citation type="submission" date="2019-10" db="EMBL/GenBank/DDBJ databases">
        <title>Assembly and Annotation for the nematode Trichostrongylus colubriformis.</title>
        <authorList>
            <person name="Martin J."/>
        </authorList>
    </citation>
    <scope>NUCLEOTIDE SEQUENCE [LARGE SCALE GENOMIC DNA]</scope>
    <source>
        <strain evidence="1">G859</strain>
        <tissue evidence="1">Whole worm</tissue>
    </source>
</reference>
<dbReference type="Proteomes" id="UP001331761">
    <property type="component" value="Unassembled WGS sequence"/>
</dbReference>
<gene>
    <name evidence="1" type="ORF">GCK32_007482</name>
</gene>
<organism evidence="1 2">
    <name type="scientific">Trichostrongylus colubriformis</name>
    <name type="common">Black scour worm</name>
    <dbReference type="NCBI Taxonomy" id="6319"/>
    <lineage>
        <taxon>Eukaryota</taxon>
        <taxon>Metazoa</taxon>
        <taxon>Ecdysozoa</taxon>
        <taxon>Nematoda</taxon>
        <taxon>Chromadorea</taxon>
        <taxon>Rhabditida</taxon>
        <taxon>Rhabditina</taxon>
        <taxon>Rhabditomorpha</taxon>
        <taxon>Strongyloidea</taxon>
        <taxon>Trichostrongylidae</taxon>
        <taxon>Trichostrongylus</taxon>
    </lineage>
</organism>
<comment type="caution">
    <text evidence="1">The sequence shown here is derived from an EMBL/GenBank/DDBJ whole genome shotgun (WGS) entry which is preliminary data.</text>
</comment>
<protein>
    <recommendedName>
        <fullName evidence="3">Endonuclease/exonuclease/phosphatase domain-containing protein</fullName>
    </recommendedName>
</protein>
<dbReference type="AlphaFoldDB" id="A0AAN8F5U4"/>
<evidence type="ECO:0000313" key="2">
    <source>
        <dbReference type="Proteomes" id="UP001331761"/>
    </source>
</evidence>
<evidence type="ECO:0008006" key="3">
    <source>
        <dbReference type="Google" id="ProtNLM"/>
    </source>
</evidence>
<sequence length="158" mass="18113">MLVYRPPRSTVNDDDDLINVLYDICSIPGPLLVLGDFNLSIDWINNVARTNTDVRFKETFICCNLKQKLGYSTTVSFRSLFCSRDSELQFCEDWADKAPDKSEDKKDMKRALSLLSARKELLVVADGDLSVFAFYNQQKRAKITKDPYLAVFLVKKIK</sequence>
<keyword evidence="2" id="KW-1185">Reference proteome</keyword>